<evidence type="ECO:0000256" key="1">
    <source>
        <dbReference type="ARBA" id="ARBA00007469"/>
    </source>
</evidence>
<proteinExistence type="inferred from homology"/>
<keyword evidence="3" id="KW-0472">Membrane</keyword>
<dbReference type="GeneID" id="111248701"/>
<dbReference type="InterPro" id="IPR036430">
    <property type="entry name" value="RNase_T2-like_sf"/>
</dbReference>
<dbReference type="SUPFAM" id="SSF55895">
    <property type="entry name" value="Ribonuclease Rh-like"/>
    <property type="match status" value="1"/>
</dbReference>
<dbReference type="RefSeq" id="XP_022657235.1">
    <property type="nucleotide sequence ID" value="XM_022801500.1"/>
</dbReference>
<dbReference type="EnsemblMetazoa" id="XM_022801500">
    <property type="protein sequence ID" value="XP_022657235"/>
    <property type="gene ID" value="LOC111248701"/>
</dbReference>
<dbReference type="OrthoDB" id="435754at2759"/>
<evidence type="ECO:0000313" key="4">
    <source>
        <dbReference type="EnsemblMetazoa" id="XP_022657235"/>
    </source>
</evidence>
<dbReference type="InterPro" id="IPR001568">
    <property type="entry name" value="RNase_T2-like"/>
</dbReference>
<dbReference type="AlphaFoldDB" id="A0A7M7JUB0"/>
<accession>A0A7M7JUB0</accession>
<name>A0A7M7JUB0_VARDE</name>
<dbReference type="GO" id="GO:0005576">
    <property type="term" value="C:extracellular region"/>
    <property type="evidence" value="ECO:0007669"/>
    <property type="project" value="TreeGrafter"/>
</dbReference>
<evidence type="ECO:0000313" key="5">
    <source>
        <dbReference type="Proteomes" id="UP000594260"/>
    </source>
</evidence>
<dbReference type="GO" id="GO:0033897">
    <property type="term" value="F:ribonuclease T2 activity"/>
    <property type="evidence" value="ECO:0007669"/>
    <property type="project" value="InterPro"/>
</dbReference>
<dbReference type="Proteomes" id="UP000594260">
    <property type="component" value="Unplaced"/>
</dbReference>
<reference evidence="4" key="1">
    <citation type="submission" date="2021-01" db="UniProtKB">
        <authorList>
            <consortium name="EnsemblMetazoa"/>
        </authorList>
    </citation>
    <scope>IDENTIFICATION</scope>
</reference>
<dbReference type="Gene3D" id="3.90.730.10">
    <property type="entry name" value="Ribonuclease T2-like"/>
    <property type="match status" value="1"/>
</dbReference>
<evidence type="ECO:0000256" key="3">
    <source>
        <dbReference type="SAM" id="Phobius"/>
    </source>
</evidence>
<dbReference type="InParanoid" id="A0A7M7JUB0"/>
<organism evidence="4 5">
    <name type="scientific">Varroa destructor</name>
    <name type="common">Honeybee mite</name>
    <dbReference type="NCBI Taxonomy" id="109461"/>
    <lineage>
        <taxon>Eukaryota</taxon>
        <taxon>Metazoa</taxon>
        <taxon>Ecdysozoa</taxon>
        <taxon>Arthropoda</taxon>
        <taxon>Chelicerata</taxon>
        <taxon>Arachnida</taxon>
        <taxon>Acari</taxon>
        <taxon>Parasitiformes</taxon>
        <taxon>Mesostigmata</taxon>
        <taxon>Gamasina</taxon>
        <taxon>Dermanyssoidea</taxon>
        <taxon>Varroidae</taxon>
        <taxon>Varroa</taxon>
    </lineage>
</organism>
<feature type="transmembrane region" description="Helical" evidence="3">
    <location>
        <begin position="16"/>
        <end position="35"/>
    </location>
</feature>
<protein>
    <submittedName>
        <fullName evidence="4">Uncharacterized protein</fullName>
    </submittedName>
</protein>
<dbReference type="GO" id="GO:0003723">
    <property type="term" value="F:RNA binding"/>
    <property type="evidence" value="ECO:0007669"/>
    <property type="project" value="InterPro"/>
</dbReference>
<sequence>MNVANERLAIGQFSPLLYLALTAAIWLFYGAFLLVTRSRIDFRGSGGSTRRHGRLIGSSSSSLLSRPLLVCLTLQTALLGGFAMSRLQGSAGPQEADSEPNGIVRGGFCLLVIWPKGFCLKSKWTREPYEPSLAKKNIWTIHALIVCEDFVRHQSNTQEIERASKAQLEEIWPHRGRNKPFFDFLKEKWKKHGRRCFALNPKINMMQAYFDMTLALYRRFELYNTLKQAGIEPSNTRSYTLQEFNDALPNHGRFEMKCFNPRHSRASVLYEIQICLDRDYKPIDCLFERGASNECREKIFYIGSMNFKHKNYLL</sequence>
<dbReference type="Pfam" id="PF00445">
    <property type="entry name" value="Ribonuclease_T2"/>
    <property type="match status" value="1"/>
</dbReference>
<comment type="similarity">
    <text evidence="1 2">Belongs to the RNase T2 family.</text>
</comment>
<dbReference type="KEGG" id="vde:111248701"/>
<dbReference type="PANTHER" id="PTHR11240">
    <property type="entry name" value="RIBONUCLEASE T2"/>
    <property type="match status" value="1"/>
</dbReference>
<keyword evidence="3" id="KW-1133">Transmembrane helix</keyword>
<evidence type="ECO:0000256" key="2">
    <source>
        <dbReference type="RuleBase" id="RU004328"/>
    </source>
</evidence>
<keyword evidence="3" id="KW-0812">Transmembrane</keyword>
<keyword evidence="5" id="KW-1185">Reference proteome</keyword>
<dbReference type="PANTHER" id="PTHR11240:SF22">
    <property type="entry name" value="RIBONUCLEASE T2"/>
    <property type="match status" value="1"/>
</dbReference>
<dbReference type="GO" id="GO:0006401">
    <property type="term" value="P:RNA catabolic process"/>
    <property type="evidence" value="ECO:0007669"/>
    <property type="project" value="TreeGrafter"/>
</dbReference>